<dbReference type="PROSITE" id="PS51257">
    <property type="entry name" value="PROKAR_LIPOPROTEIN"/>
    <property type="match status" value="1"/>
</dbReference>
<evidence type="ECO:0000313" key="4">
    <source>
        <dbReference type="Proteomes" id="UP001055105"/>
    </source>
</evidence>
<feature type="chain" id="PRO_5041212947" description="Transglutaminase-like domain-containing protein" evidence="1">
    <location>
        <begin position="18"/>
        <end position="395"/>
    </location>
</feature>
<dbReference type="Proteomes" id="UP001055105">
    <property type="component" value="Unassembled WGS sequence"/>
</dbReference>
<evidence type="ECO:0000259" key="2">
    <source>
        <dbReference type="SMART" id="SM00460"/>
    </source>
</evidence>
<dbReference type="AlphaFoldDB" id="A0AA37KS89"/>
<dbReference type="Gene3D" id="3.10.620.30">
    <property type="match status" value="1"/>
</dbReference>
<evidence type="ECO:0000256" key="1">
    <source>
        <dbReference type="SAM" id="SignalP"/>
    </source>
</evidence>
<dbReference type="PANTHER" id="PTHR35532:SF5">
    <property type="entry name" value="CARBOHYDRATE-BINDING DOMAIN-CONTAINING PROTEIN"/>
    <property type="match status" value="1"/>
</dbReference>
<sequence length="395" mass="44576">MKRIFLLLLGLSLCACGRYGCGVPAEYEPLLDAALADCPRADSLRQLLRETPRNQRAWMAFLVAYMPQGDRDTMRLDLLRENVEYAYRARETYPWTRALPDSVFLNDVLPYAVVDEVRDSWRPDFYVRFARRAAGAADVRAAIDSINRHIAADVAVEYNTAREKTNQSPSESMRQHMASCTGLSVLLVDALRAAGIPARFAGTPAWHDDRGNHSWVEVWIDGRWHFTEYYFPGRLDYAWFFADAGQASPDDRAHGIFAVSFRPAGDWFPMVWSEDSREVHGVNVTQRYRDLYAAYADDLAERGRHATVTFMMYDKAAHAGRSDARVAANVDVFCGSEQMGGGRTAGPRQDMNDALRFLLEKGRTYTFRYENSRGEAAQVTAEVGDAPLTVTGYME</sequence>
<feature type="domain" description="Transglutaminase-like" evidence="2">
    <location>
        <begin position="172"/>
        <end position="231"/>
    </location>
</feature>
<reference evidence="3" key="1">
    <citation type="submission" date="2022-01" db="EMBL/GenBank/DDBJ databases">
        <title>Novel bile acid biosynthetic pathways are enriched in the microbiome of centenarians.</title>
        <authorList>
            <person name="Sato Y."/>
            <person name="Atarashi K."/>
            <person name="Plichta R.D."/>
            <person name="Arai Y."/>
            <person name="Sasajima S."/>
            <person name="Kearney M.S."/>
            <person name="Suda W."/>
            <person name="Takeshita K."/>
            <person name="Sasaki T."/>
            <person name="Okamoto S."/>
            <person name="Skelly N.A."/>
            <person name="Okamura Y."/>
            <person name="Vlamakis H."/>
            <person name="Li Y."/>
            <person name="Tanoue T."/>
            <person name="Takei H."/>
            <person name="Nittono H."/>
            <person name="Narushima S."/>
            <person name="Irie J."/>
            <person name="Itoh H."/>
            <person name="Moriya K."/>
            <person name="Sugiura Y."/>
            <person name="Suematsu M."/>
            <person name="Moritoki N."/>
            <person name="Shibata S."/>
            <person name="Littman R.D."/>
            <person name="Fischbach A.M."/>
            <person name="Uwamino Y."/>
            <person name="Inoue T."/>
            <person name="Honda A."/>
            <person name="Hattori M."/>
            <person name="Murai T."/>
            <person name="Xavier J.R."/>
            <person name="Hirose N."/>
            <person name="Honda K."/>
        </authorList>
    </citation>
    <scope>NUCLEOTIDE SEQUENCE</scope>
    <source>
        <strain evidence="3">CE91-St16</strain>
    </source>
</reference>
<dbReference type="SUPFAM" id="SSF54001">
    <property type="entry name" value="Cysteine proteinases"/>
    <property type="match status" value="1"/>
</dbReference>
<dbReference type="Pfam" id="PF01841">
    <property type="entry name" value="Transglut_core"/>
    <property type="match status" value="1"/>
</dbReference>
<organism evidence="3 4">
    <name type="scientific">Alistipes finegoldii</name>
    <dbReference type="NCBI Taxonomy" id="214856"/>
    <lineage>
        <taxon>Bacteria</taxon>
        <taxon>Pseudomonadati</taxon>
        <taxon>Bacteroidota</taxon>
        <taxon>Bacteroidia</taxon>
        <taxon>Bacteroidales</taxon>
        <taxon>Rikenellaceae</taxon>
        <taxon>Alistipes</taxon>
    </lineage>
</organism>
<dbReference type="RefSeq" id="WP_244076404.1">
    <property type="nucleotide sequence ID" value="NZ_AP025581.1"/>
</dbReference>
<dbReference type="InterPro" id="IPR038765">
    <property type="entry name" value="Papain-like_cys_pep_sf"/>
</dbReference>
<protein>
    <recommendedName>
        <fullName evidence="2">Transglutaminase-like domain-containing protein</fullName>
    </recommendedName>
</protein>
<dbReference type="EMBL" id="BQOL01000001">
    <property type="protein sequence ID" value="GKI18719.1"/>
    <property type="molecule type" value="Genomic_DNA"/>
</dbReference>
<gene>
    <name evidence="3" type="ORF">CE91St16_16270</name>
</gene>
<keyword evidence="1" id="KW-0732">Signal</keyword>
<feature type="signal peptide" evidence="1">
    <location>
        <begin position="1"/>
        <end position="17"/>
    </location>
</feature>
<dbReference type="SMART" id="SM00460">
    <property type="entry name" value="TGc"/>
    <property type="match status" value="1"/>
</dbReference>
<name>A0AA37KS89_9BACT</name>
<proteinExistence type="predicted"/>
<accession>A0AA37KS89</accession>
<comment type="caution">
    <text evidence="3">The sequence shown here is derived from an EMBL/GenBank/DDBJ whole genome shotgun (WGS) entry which is preliminary data.</text>
</comment>
<dbReference type="InterPro" id="IPR002931">
    <property type="entry name" value="Transglutaminase-like"/>
</dbReference>
<evidence type="ECO:0000313" key="3">
    <source>
        <dbReference type="EMBL" id="GKI18719.1"/>
    </source>
</evidence>
<dbReference type="PANTHER" id="PTHR35532">
    <property type="entry name" value="SIMILAR TO POLYHYDROXYALKANOATE DEPOLYMERASE"/>
    <property type="match status" value="1"/>
</dbReference>